<evidence type="ECO:0000256" key="3">
    <source>
        <dbReference type="ARBA" id="ARBA00022448"/>
    </source>
</evidence>
<dbReference type="GO" id="GO:0005886">
    <property type="term" value="C:plasma membrane"/>
    <property type="evidence" value="ECO:0007669"/>
    <property type="project" value="UniProtKB-SubCell"/>
</dbReference>
<comment type="subcellular location">
    <subcellularLocation>
        <location evidence="2">Cell membrane</location>
        <topology evidence="2">Multi-pass membrane protein</topology>
    </subcellularLocation>
    <subcellularLocation>
        <location evidence="1">Cytoplasm</location>
    </subcellularLocation>
</comment>
<gene>
    <name evidence="9" type="ORF">DAT561_1534</name>
</gene>
<dbReference type="Gene3D" id="2.70.70.10">
    <property type="entry name" value="Glucose Permease (Domain IIA)"/>
    <property type="match status" value="1"/>
</dbReference>
<dbReference type="Pfam" id="PF00358">
    <property type="entry name" value="PTS_EIIA_1"/>
    <property type="match status" value="1"/>
</dbReference>
<dbReference type="InterPro" id="IPR001127">
    <property type="entry name" value="PTS_EIIA_1_perm"/>
</dbReference>
<dbReference type="PANTHER" id="PTHR45008:SF1">
    <property type="entry name" value="PTS SYSTEM GLUCOSE-SPECIFIC EIIA COMPONENT"/>
    <property type="match status" value="1"/>
</dbReference>
<dbReference type="FunFam" id="2.70.70.10:FF:000001">
    <property type="entry name" value="PTS system glucose-specific IIA component"/>
    <property type="match status" value="1"/>
</dbReference>
<dbReference type="Proteomes" id="UP000269226">
    <property type="component" value="Chromosome"/>
</dbReference>
<dbReference type="SUPFAM" id="SSF51261">
    <property type="entry name" value="Duplicated hybrid motif"/>
    <property type="match status" value="1"/>
</dbReference>
<accession>A0A2Z5Y4B4</accession>
<evidence type="ECO:0000256" key="7">
    <source>
        <dbReference type="ARBA" id="ARBA00022777"/>
    </source>
</evidence>
<dbReference type="GO" id="GO:0005737">
    <property type="term" value="C:cytoplasm"/>
    <property type="evidence" value="ECO:0007669"/>
    <property type="project" value="UniProtKB-SubCell"/>
</dbReference>
<dbReference type="GO" id="GO:0009401">
    <property type="term" value="P:phosphoenolpyruvate-dependent sugar phosphotransferase system"/>
    <property type="evidence" value="ECO:0007669"/>
    <property type="project" value="UniProtKB-KW"/>
</dbReference>
<sequence>MFKRLRKAKVQENRGIEDTIELYSIGTGEAIAITEVNDPVFANKMLGDGFAILPETGEVFSPFEATILAISPTKHAFSLKTDHGIECLIHLGIDTVELAGQPFEIYVEEGERVTRGEALATVDLSYLKNAGKSADLVIVFTNNKDQGFSMQLDKLGKIDKDTRIGKVRIEDYKQKNDL</sequence>
<dbReference type="EMBL" id="AP018492">
    <property type="protein sequence ID" value="BBC61629.1"/>
    <property type="molecule type" value="Genomic_DNA"/>
</dbReference>
<dbReference type="AlphaFoldDB" id="A0A2Z5Y4B4"/>
<evidence type="ECO:0000256" key="4">
    <source>
        <dbReference type="ARBA" id="ARBA00022597"/>
    </source>
</evidence>
<evidence type="ECO:0000259" key="8">
    <source>
        <dbReference type="PROSITE" id="PS51093"/>
    </source>
</evidence>
<keyword evidence="3" id="KW-0813">Transport</keyword>
<evidence type="ECO:0000313" key="10">
    <source>
        <dbReference type="Proteomes" id="UP000269226"/>
    </source>
</evidence>
<dbReference type="InterPro" id="IPR050890">
    <property type="entry name" value="PTS_EIIA_component"/>
</dbReference>
<dbReference type="RefSeq" id="WP_013773264.1">
    <property type="nucleotide sequence ID" value="NZ_AP018492.1"/>
</dbReference>
<evidence type="ECO:0000256" key="5">
    <source>
        <dbReference type="ARBA" id="ARBA00022679"/>
    </source>
</evidence>
<feature type="domain" description="PTS EIIA type-1" evidence="8">
    <location>
        <begin position="38"/>
        <end position="142"/>
    </location>
</feature>
<dbReference type="GeneID" id="57044063"/>
<dbReference type="PANTHER" id="PTHR45008">
    <property type="entry name" value="PTS SYSTEM GLUCOSE-SPECIFIC EIIA COMPONENT"/>
    <property type="match status" value="1"/>
</dbReference>
<evidence type="ECO:0000313" key="9">
    <source>
        <dbReference type="EMBL" id="BBC61629.1"/>
    </source>
</evidence>
<keyword evidence="7" id="KW-0418">Kinase</keyword>
<keyword evidence="6" id="KW-0598">Phosphotransferase system</keyword>
<name>A0A2Z5Y4B4_9ENTE</name>
<keyword evidence="4" id="KW-0762">Sugar transport</keyword>
<protein>
    <submittedName>
        <fullName evidence="9">PTS system, N-acetylglucosamine-specific IIA component/PTS system, N-acetylglucosamine-specific IIB component/PTS system, N-acetylglucosamine-specific IIC component</fullName>
    </submittedName>
</protein>
<reference evidence="9 10" key="1">
    <citation type="submission" date="2018-01" db="EMBL/GenBank/DDBJ databases">
        <title>Whole genome sequence of Melissococcus plutonius DAT561.</title>
        <authorList>
            <person name="Okumura K."/>
            <person name="Takamatsu D."/>
            <person name="Okura M."/>
        </authorList>
    </citation>
    <scope>NUCLEOTIDE SEQUENCE [LARGE SCALE GENOMIC DNA]</scope>
    <source>
        <strain evidence="9 10">DAT561</strain>
    </source>
</reference>
<evidence type="ECO:0000256" key="1">
    <source>
        <dbReference type="ARBA" id="ARBA00004496"/>
    </source>
</evidence>
<dbReference type="NCBIfam" id="TIGR00830">
    <property type="entry name" value="PTBA"/>
    <property type="match status" value="1"/>
</dbReference>
<proteinExistence type="predicted"/>
<dbReference type="OMA" id="KMVAPCD"/>
<evidence type="ECO:0000256" key="6">
    <source>
        <dbReference type="ARBA" id="ARBA00022683"/>
    </source>
</evidence>
<dbReference type="PROSITE" id="PS51093">
    <property type="entry name" value="PTS_EIIA_TYPE_1"/>
    <property type="match status" value="1"/>
</dbReference>
<evidence type="ECO:0000256" key="2">
    <source>
        <dbReference type="ARBA" id="ARBA00004651"/>
    </source>
</evidence>
<dbReference type="GO" id="GO:0016301">
    <property type="term" value="F:kinase activity"/>
    <property type="evidence" value="ECO:0007669"/>
    <property type="project" value="UniProtKB-KW"/>
</dbReference>
<dbReference type="InterPro" id="IPR011055">
    <property type="entry name" value="Dup_hybrid_motif"/>
</dbReference>
<organism evidence="9 10">
    <name type="scientific">Melissococcus plutonius</name>
    <dbReference type="NCBI Taxonomy" id="33970"/>
    <lineage>
        <taxon>Bacteria</taxon>
        <taxon>Bacillati</taxon>
        <taxon>Bacillota</taxon>
        <taxon>Bacilli</taxon>
        <taxon>Lactobacillales</taxon>
        <taxon>Enterococcaceae</taxon>
        <taxon>Melissococcus</taxon>
    </lineage>
</organism>
<keyword evidence="5" id="KW-0808">Transferase</keyword>